<dbReference type="PANTHER" id="PTHR36183:SF2">
    <property type="entry name" value="BETA-GLUCURONIDASE C-TERMINAL DOMAIN-CONTAINING PROTEIN"/>
    <property type="match status" value="1"/>
</dbReference>
<keyword evidence="4" id="KW-1185">Reference proteome</keyword>
<accession>A0AAD5HHL0</accession>
<dbReference type="InterPro" id="IPR052974">
    <property type="entry name" value="GH79_Enzymes"/>
</dbReference>
<dbReference type="Pfam" id="PF16862">
    <property type="entry name" value="Glyco_hydro_79C"/>
    <property type="match status" value="1"/>
</dbReference>
<proteinExistence type="predicted"/>
<reference evidence="3" key="1">
    <citation type="submission" date="2021-06" db="EMBL/GenBank/DDBJ databases">
        <authorList>
            <consortium name="DOE Joint Genome Institute"/>
            <person name="Mondo S.J."/>
            <person name="Amses K.R."/>
            <person name="Simmons D.R."/>
            <person name="Longcore J.E."/>
            <person name="Seto K."/>
            <person name="Alves G.H."/>
            <person name="Bonds A.E."/>
            <person name="Quandt C.A."/>
            <person name="Davis W.J."/>
            <person name="Chang Y."/>
            <person name="Letcher P.M."/>
            <person name="Powell M.J."/>
            <person name="Kuo A."/>
            <person name="Labutti K."/>
            <person name="Pangilinan J."/>
            <person name="Andreopoulos W."/>
            <person name="Tritt A."/>
            <person name="Riley R."/>
            <person name="Hundley H."/>
            <person name="Johnson J."/>
            <person name="Lipzen A."/>
            <person name="Barry K."/>
            <person name="Berbee M.L."/>
            <person name="Buchler N.E."/>
            <person name="Grigoriev I.V."/>
            <person name="Spatafora J.W."/>
            <person name="Stajich J.E."/>
            <person name="James T.Y."/>
        </authorList>
    </citation>
    <scope>NUCLEOTIDE SEQUENCE</scope>
    <source>
        <strain evidence="3">AG</strain>
    </source>
</reference>
<dbReference type="InterPro" id="IPR017853">
    <property type="entry name" value="GH"/>
</dbReference>
<dbReference type="Gene3D" id="3.20.20.80">
    <property type="entry name" value="Glycosidases"/>
    <property type="match status" value="1"/>
</dbReference>
<evidence type="ECO:0000259" key="2">
    <source>
        <dbReference type="Pfam" id="PF16862"/>
    </source>
</evidence>
<organism evidence="3 4">
    <name type="scientific">Umbelopsis ramanniana AG</name>
    <dbReference type="NCBI Taxonomy" id="1314678"/>
    <lineage>
        <taxon>Eukaryota</taxon>
        <taxon>Fungi</taxon>
        <taxon>Fungi incertae sedis</taxon>
        <taxon>Mucoromycota</taxon>
        <taxon>Mucoromycotina</taxon>
        <taxon>Umbelopsidomycetes</taxon>
        <taxon>Umbelopsidales</taxon>
        <taxon>Umbelopsidaceae</taxon>
        <taxon>Umbelopsis</taxon>
    </lineage>
</organism>
<dbReference type="InterPro" id="IPR013780">
    <property type="entry name" value="Glyco_hydro_b"/>
</dbReference>
<dbReference type="SUPFAM" id="SSF51445">
    <property type="entry name" value="(Trans)glycosidases"/>
    <property type="match status" value="1"/>
</dbReference>
<dbReference type="GeneID" id="75909457"/>
<sequence>MKLTKFSILAAISLAITKCGAVNVTISDDTSNGIKIDPALVSFSIELDRWPDWVGSLGRPNKYTQTVLKNVQDRTGFPSAFRVGGNSEDNAVYDPRFQYVNATFPPKTDIKPWPEASNISIGRDFYRLSGNLLAGTEFTWGVNLKYRNVTIAVEEAKAIMATFKTLHHVSLSMIEIGNEPDFYYTSAQAYADDWLEMANAVSEAVHLVKGKKPTLQGAAFAGTSITMRNLLSTGYATNGSGELLSTLSQHRYQGSFCQGSGGLIADLMNKNHIRGNLSNYKPDIVATNNAGLTYVMGETNSYACHGAPGLSNTAGAAIWGVDYVLQAAKINMTRCYFHNGIGYKYNFFQPIAGVGDDGVNKSSVPHIMPLYHVLLIVGEAIGNSGKSTLQELSIDETNVSGYGIYEHGKLERIVLINSNLYLNTDSQRPVVTVSLQNLPTKARIQAKRFTTPSADATHGLTWGGQSFETSSGLPSGRVVTETVSASNITISASEVILLSIH</sequence>
<evidence type="ECO:0000313" key="3">
    <source>
        <dbReference type="EMBL" id="KAI8583184.1"/>
    </source>
</evidence>
<feature type="chain" id="PRO_5042183928" description="Beta-glucuronidase C-terminal domain-containing protein" evidence="1">
    <location>
        <begin position="22"/>
        <end position="501"/>
    </location>
</feature>
<comment type="caution">
    <text evidence="3">The sequence shown here is derived from an EMBL/GenBank/DDBJ whole genome shotgun (WGS) entry which is preliminary data.</text>
</comment>
<dbReference type="InterPro" id="IPR031728">
    <property type="entry name" value="GlcAase_C"/>
</dbReference>
<dbReference type="PANTHER" id="PTHR36183">
    <property type="entry name" value="BETA-GLUCURONIDASE"/>
    <property type="match status" value="1"/>
</dbReference>
<name>A0AAD5HHL0_UMBRA</name>
<dbReference type="AlphaFoldDB" id="A0AAD5HHL0"/>
<feature type="domain" description="Beta-glucuronidase C-terminal" evidence="2">
    <location>
        <begin position="401"/>
        <end position="497"/>
    </location>
</feature>
<dbReference type="RefSeq" id="XP_051448188.1">
    <property type="nucleotide sequence ID" value="XM_051584107.1"/>
</dbReference>
<evidence type="ECO:0000313" key="4">
    <source>
        <dbReference type="Proteomes" id="UP001206595"/>
    </source>
</evidence>
<dbReference type="Proteomes" id="UP001206595">
    <property type="component" value="Unassembled WGS sequence"/>
</dbReference>
<keyword evidence="1" id="KW-0732">Signal</keyword>
<protein>
    <recommendedName>
        <fullName evidence="2">Beta-glucuronidase C-terminal domain-containing protein</fullName>
    </recommendedName>
</protein>
<reference evidence="3" key="2">
    <citation type="journal article" date="2022" name="Proc. Natl. Acad. Sci. U.S.A.">
        <title>Diploid-dominant life cycles characterize the early evolution of Fungi.</title>
        <authorList>
            <person name="Amses K.R."/>
            <person name="Simmons D.R."/>
            <person name="Longcore J.E."/>
            <person name="Mondo S.J."/>
            <person name="Seto K."/>
            <person name="Jeronimo G.H."/>
            <person name="Bonds A.E."/>
            <person name="Quandt C.A."/>
            <person name="Davis W.J."/>
            <person name="Chang Y."/>
            <person name="Federici B.A."/>
            <person name="Kuo A."/>
            <person name="LaButti K."/>
            <person name="Pangilinan J."/>
            <person name="Andreopoulos W."/>
            <person name="Tritt A."/>
            <person name="Riley R."/>
            <person name="Hundley H."/>
            <person name="Johnson J."/>
            <person name="Lipzen A."/>
            <person name="Barry K."/>
            <person name="Lang B.F."/>
            <person name="Cuomo C.A."/>
            <person name="Buchler N.E."/>
            <person name="Grigoriev I.V."/>
            <person name="Spatafora J.W."/>
            <person name="Stajich J.E."/>
            <person name="James T.Y."/>
        </authorList>
    </citation>
    <scope>NUCLEOTIDE SEQUENCE</scope>
    <source>
        <strain evidence="3">AG</strain>
    </source>
</reference>
<dbReference type="EMBL" id="MU620897">
    <property type="protein sequence ID" value="KAI8583184.1"/>
    <property type="molecule type" value="Genomic_DNA"/>
</dbReference>
<dbReference type="Gene3D" id="2.60.40.1180">
    <property type="entry name" value="Golgi alpha-mannosidase II"/>
    <property type="match status" value="1"/>
</dbReference>
<feature type="signal peptide" evidence="1">
    <location>
        <begin position="1"/>
        <end position="21"/>
    </location>
</feature>
<gene>
    <name evidence="3" type="ORF">K450DRAFT_170051</name>
</gene>
<evidence type="ECO:0000256" key="1">
    <source>
        <dbReference type="SAM" id="SignalP"/>
    </source>
</evidence>